<feature type="compositionally biased region" description="Pro residues" evidence="1">
    <location>
        <begin position="33"/>
        <end position="42"/>
    </location>
</feature>
<dbReference type="Proteomes" id="UP001346869">
    <property type="component" value="Unassembled WGS sequence"/>
</dbReference>
<protein>
    <submittedName>
        <fullName evidence="2">Uncharacterized protein</fullName>
    </submittedName>
</protein>
<dbReference type="EMBL" id="JAUZQC010000023">
    <property type="protein sequence ID" value="KAK5850269.1"/>
    <property type="molecule type" value="Genomic_DNA"/>
</dbReference>
<name>A0AAN7WXR0_ELEMC</name>
<feature type="region of interest" description="Disordered" evidence="1">
    <location>
        <begin position="62"/>
        <end position="98"/>
    </location>
</feature>
<gene>
    <name evidence="2" type="ORF">PBY51_014532</name>
</gene>
<proteinExistence type="predicted"/>
<dbReference type="AlphaFoldDB" id="A0AAN7WXR0"/>
<evidence type="ECO:0000256" key="1">
    <source>
        <dbReference type="SAM" id="MobiDB-lite"/>
    </source>
</evidence>
<feature type="region of interest" description="Disordered" evidence="1">
    <location>
        <begin position="16"/>
        <end position="43"/>
    </location>
</feature>
<evidence type="ECO:0000313" key="2">
    <source>
        <dbReference type="EMBL" id="KAK5850269.1"/>
    </source>
</evidence>
<keyword evidence="3" id="KW-1185">Reference proteome</keyword>
<sequence length="130" mass="13611">MRCGLTAACCFPADGGDGGAERGQLMPGGSSPRPGPRGPQQPGPAVILLMISLFCRKSLSPGETRHFRLGGKPDAGPGRRRVPGRLQPRHQGPALPFIPPASSTIHTLIRISRPSSSGVSLYLSAVTVFF</sequence>
<reference evidence="2 3" key="1">
    <citation type="journal article" date="2023" name="Genes (Basel)">
        <title>Chromosome-Level Genome Assembly and Circadian Gene Repertoire of the Patagonia Blennie Eleginops maclovinus-The Closest Ancestral Proxy of Antarctic Cryonotothenioids.</title>
        <authorList>
            <person name="Cheng C.C."/>
            <person name="Rivera-Colon A.G."/>
            <person name="Minhas B.F."/>
            <person name="Wilson L."/>
            <person name="Rayamajhi N."/>
            <person name="Vargas-Chacoff L."/>
            <person name="Catchen J.M."/>
        </authorList>
    </citation>
    <scope>NUCLEOTIDE SEQUENCE [LARGE SCALE GENOMIC DNA]</scope>
    <source>
        <strain evidence="2">JMC-PN-2008</strain>
    </source>
</reference>
<reference evidence="2 3" key="2">
    <citation type="journal article" date="2023" name="Mol. Biol. Evol.">
        <title>Genomics of Secondarily Temperate Adaptation in the Only Non-Antarctic Icefish.</title>
        <authorList>
            <person name="Rivera-Colon A.G."/>
            <person name="Rayamajhi N."/>
            <person name="Minhas B.F."/>
            <person name="Madrigal G."/>
            <person name="Bilyk K.T."/>
            <person name="Yoon V."/>
            <person name="Hune M."/>
            <person name="Gregory S."/>
            <person name="Cheng C.H.C."/>
            <person name="Catchen J.M."/>
        </authorList>
    </citation>
    <scope>NUCLEOTIDE SEQUENCE [LARGE SCALE GENOMIC DNA]</scope>
    <source>
        <strain evidence="2">JMC-PN-2008</strain>
    </source>
</reference>
<comment type="caution">
    <text evidence="2">The sequence shown here is derived from an EMBL/GenBank/DDBJ whole genome shotgun (WGS) entry which is preliminary data.</text>
</comment>
<organism evidence="2 3">
    <name type="scientific">Eleginops maclovinus</name>
    <name type="common">Patagonian blennie</name>
    <name type="synonym">Eleginus maclovinus</name>
    <dbReference type="NCBI Taxonomy" id="56733"/>
    <lineage>
        <taxon>Eukaryota</taxon>
        <taxon>Metazoa</taxon>
        <taxon>Chordata</taxon>
        <taxon>Craniata</taxon>
        <taxon>Vertebrata</taxon>
        <taxon>Euteleostomi</taxon>
        <taxon>Actinopterygii</taxon>
        <taxon>Neopterygii</taxon>
        <taxon>Teleostei</taxon>
        <taxon>Neoteleostei</taxon>
        <taxon>Acanthomorphata</taxon>
        <taxon>Eupercaria</taxon>
        <taxon>Perciformes</taxon>
        <taxon>Notothenioidei</taxon>
        <taxon>Eleginopidae</taxon>
        <taxon>Eleginops</taxon>
    </lineage>
</organism>
<evidence type="ECO:0000313" key="3">
    <source>
        <dbReference type="Proteomes" id="UP001346869"/>
    </source>
</evidence>
<accession>A0AAN7WXR0</accession>